<name>M3AE79_9PROT</name>
<keyword evidence="2" id="KW-1185">Reference proteome</keyword>
<dbReference type="PATRIC" id="fig|1244869.3.peg.1016"/>
<gene>
    <name evidence="1" type="ORF">H261_05057</name>
</gene>
<dbReference type="Proteomes" id="UP000011744">
    <property type="component" value="Unassembled WGS sequence"/>
</dbReference>
<evidence type="ECO:0000313" key="1">
    <source>
        <dbReference type="EMBL" id="EME71103.1"/>
    </source>
</evidence>
<accession>M3AE79</accession>
<proteinExistence type="predicted"/>
<sequence>MIGGRGKAAKAAREARAKALWQAMTVRYRSDGHIRFDLPDALRTPGAALVLEEGLGRIEGVYRVHVFPGAGKLSIRYMEDVCGIAPIAKALAALVTEAVDMDAAVPPPSVPMVMEGEVVPPGWLDRIKDSAPVRAVRSRYDDLRAKIDVVSKIVAIKTGKPVPGGVDVQEWIIHFLNDLVAFYLIRSHWDRIIGQWLPRPWAFRYQWMTVVYLTFLLVRYRKGAVPKLVKK</sequence>
<protein>
    <submittedName>
        <fullName evidence="1">Uncharacterized protein</fullName>
    </submittedName>
</protein>
<dbReference type="AlphaFoldDB" id="M3AE79"/>
<dbReference type="EMBL" id="AONQ01000009">
    <property type="protein sequence ID" value="EME71103.1"/>
    <property type="molecule type" value="Genomic_DNA"/>
</dbReference>
<dbReference type="OrthoDB" id="7345868at2"/>
<comment type="caution">
    <text evidence="1">The sequence shown here is derived from an EMBL/GenBank/DDBJ whole genome shotgun (WGS) entry which is preliminary data.</text>
</comment>
<evidence type="ECO:0000313" key="2">
    <source>
        <dbReference type="Proteomes" id="UP000011744"/>
    </source>
</evidence>
<dbReference type="eggNOG" id="ENOG50331PN">
    <property type="taxonomic scope" value="Bacteria"/>
</dbReference>
<dbReference type="STRING" id="1244869.H261_05057"/>
<organism evidence="1 2">
    <name type="scientific">Paramagnetospirillum caucaseum</name>
    <dbReference type="NCBI Taxonomy" id="1244869"/>
    <lineage>
        <taxon>Bacteria</taxon>
        <taxon>Pseudomonadati</taxon>
        <taxon>Pseudomonadota</taxon>
        <taxon>Alphaproteobacteria</taxon>
        <taxon>Rhodospirillales</taxon>
        <taxon>Magnetospirillaceae</taxon>
        <taxon>Paramagnetospirillum</taxon>
    </lineage>
</organism>
<reference evidence="1 2" key="1">
    <citation type="journal article" date="2014" name="Genome Announc.">
        <title>Draft Genome Sequence of Magnetospirillum sp. Strain SO-1, a Freshwater Magnetotactic Bacterium Isolated from the Ol'khovka River, Russia.</title>
        <authorList>
            <person name="Grouzdev D.S."/>
            <person name="Dziuba M.V."/>
            <person name="Sukhacheva M.S."/>
            <person name="Mardanov A.V."/>
            <person name="Beletskiy A.V."/>
            <person name="Kuznetsov B.B."/>
            <person name="Skryabin K.G."/>
        </authorList>
    </citation>
    <scope>NUCLEOTIDE SEQUENCE [LARGE SCALE GENOMIC DNA]</scope>
    <source>
        <strain evidence="1 2">SO-1</strain>
    </source>
</reference>
<dbReference type="RefSeq" id="WP_008615032.1">
    <property type="nucleotide sequence ID" value="NZ_AONQ01000009.1"/>
</dbReference>